<dbReference type="Proteomes" id="UP000038040">
    <property type="component" value="Unplaced"/>
</dbReference>
<accession>A0A0N4UQJ8</accession>
<dbReference type="WBParaSite" id="DME_0001028901-mRNA-1">
    <property type="protein sequence ID" value="DME_0001028901-mRNA-1"/>
    <property type="gene ID" value="DME_0001028901"/>
</dbReference>
<dbReference type="InterPro" id="IPR037214">
    <property type="entry name" value="TROVE_dom_sf"/>
</dbReference>
<dbReference type="Proteomes" id="UP000274756">
    <property type="component" value="Unassembled WGS sequence"/>
</dbReference>
<dbReference type="InterPro" id="IPR056800">
    <property type="entry name" value="vWA_Ro60"/>
</dbReference>
<dbReference type="Pfam" id="PF05731">
    <property type="entry name" value="TROVE"/>
    <property type="match status" value="2"/>
</dbReference>
<dbReference type="EMBL" id="UYYG01000186">
    <property type="protein sequence ID" value="VDN53812.1"/>
    <property type="molecule type" value="Genomic_DNA"/>
</dbReference>
<dbReference type="InterPro" id="IPR036465">
    <property type="entry name" value="vWFA_dom_sf"/>
</dbReference>
<dbReference type="GO" id="GO:0003723">
    <property type="term" value="F:RNA binding"/>
    <property type="evidence" value="ECO:0007669"/>
    <property type="project" value="UniProtKB-KW"/>
</dbReference>
<organism evidence="9 11">
    <name type="scientific">Dracunculus medinensis</name>
    <name type="common">Guinea worm</name>
    <dbReference type="NCBI Taxonomy" id="318479"/>
    <lineage>
        <taxon>Eukaryota</taxon>
        <taxon>Metazoa</taxon>
        <taxon>Ecdysozoa</taxon>
        <taxon>Nematoda</taxon>
        <taxon>Chromadorea</taxon>
        <taxon>Rhabditida</taxon>
        <taxon>Spirurina</taxon>
        <taxon>Dracunculoidea</taxon>
        <taxon>Dracunculidae</taxon>
        <taxon>Dracunculus</taxon>
    </lineage>
</organism>
<dbReference type="Pfam" id="PF25045">
    <property type="entry name" value="vWA_Ro60"/>
    <property type="match status" value="1"/>
</dbReference>
<keyword evidence="6" id="KW-0687">Ribonucleoprotein</keyword>
<feature type="domain" description="TROVE" evidence="7">
    <location>
        <begin position="54"/>
        <end position="374"/>
    </location>
</feature>
<keyword evidence="10" id="KW-1185">Reference proteome</keyword>
<reference evidence="11" key="1">
    <citation type="submission" date="2017-02" db="UniProtKB">
        <authorList>
            <consortium name="WormBaseParasite"/>
        </authorList>
    </citation>
    <scope>IDENTIFICATION</scope>
</reference>
<comment type="subcellular location">
    <subcellularLocation>
        <location evidence="1">Cytoplasm</location>
    </subcellularLocation>
</comment>
<dbReference type="AlphaFoldDB" id="A0A0N4UQJ8"/>
<evidence type="ECO:0000256" key="4">
    <source>
        <dbReference type="ARBA" id="ARBA00022723"/>
    </source>
</evidence>
<keyword evidence="3" id="KW-0963">Cytoplasm</keyword>
<sequence>MGKLSLKELLKGVINENDQIKSDDLDKLIDRLEILGKKVESEYVPRSTTRRSKVQNYAGGFVFRTNDENIVRRFLIIGSTTGTYYVSGHELTLERAEHLCDLIEQGKGPLILRELVDISLAGSAPKQESTLFALALCARYRVCRIPTHLFTFLNYCKVIAMRTGSKKHSTGFSRAFRAMIAKWYYDYDPERLVMHITKYGSRSGYCHMDLFRLSHIHPKISFPNEHNYLKRAFLDFCIFRISSCWEWKIQRIEQLSGFVHEHVPSHLLNYKEVWTALLKDMPMTAFIRNLGKMTAVGVFDEKDSCALAVSYLTNQEKLRNARIHPLSVLVALSAYAFKSGDCLGKVECIPNEEICSGLSKCFELTFVNVNPTNKRYCVGLDVSGSMYQPASPTSTMNCIEVKTMVFASEFEEIFFNSNWTLQEVLGGKYKNLVSIDFGSTDCALPMIWALEKKEEFDVFIVITDNETWAGSVKPCDALCNYRKEMNIPDAKLIVLAMTATNFTIADPNDSNMLDIVGFDPSIHEMISKFVLGEI</sequence>
<evidence type="ECO:0000256" key="2">
    <source>
        <dbReference type="ARBA" id="ARBA00007814"/>
    </source>
</evidence>
<proteinExistence type="inferred from homology"/>
<evidence type="ECO:0000313" key="11">
    <source>
        <dbReference type="WBParaSite" id="DME_0001028901-mRNA-1"/>
    </source>
</evidence>
<dbReference type="PROSITE" id="PS50988">
    <property type="entry name" value="TROVE"/>
    <property type="match status" value="1"/>
</dbReference>
<evidence type="ECO:0000256" key="1">
    <source>
        <dbReference type="ARBA" id="ARBA00004496"/>
    </source>
</evidence>
<evidence type="ECO:0000256" key="3">
    <source>
        <dbReference type="ARBA" id="ARBA00022490"/>
    </source>
</evidence>
<dbReference type="SUPFAM" id="SSF53300">
    <property type="entry name" value="vWA-like"/>
    <property type="match status" value="1"/>
</dbReference>
<reference evidence="8 10" key="2">
    <citation type="submission" date="2018-11" db="EMBL/GenBank/DDBJ databases">
        <authorList>
            <consortium name="Pathogen Informatics"/>
        </authorList>
    </citation>
    <scope>NUCLEOTIDE SEQUENCE [LARGE SCALE GENOMIC DNA]</scope>
</reference>
<gene>
    <name evidence="8" type="ORF">DME_LOCUS3785</name>
</gene>
<dbReference type="InterPro" id="IPR040322">
    <property type="entry name" value="TROVE2"/>
</dbReference>
<dbReference type="SUPFAM" id="SSF140864">
    <property type="entry name" value="TROVE domain-like"/>
    <property type="match status" value="1"/>
</dbReference>
<dbReference type="GO" id="GO:0046872">
    <property type="term" value="F:metal ion binding"/>
    <property type="evidence" value="ECO:0007669"/>
    <property type="project" value="UniProtKB-KW"/>
</dbReference>
<dbReference type="GO" id="GO:1990904">
    <property type="term" value="C:ribonucleoprotein complex"/>
    <property type="evidence" value="ECO:0007669"/>
    <property type="project" value="UniProtKB-KW"/>
</dbReference>
<name>A0A0N4UQJ8_DRAME</name>
<keyword evidence="5" id="KW-0694">RNA-binding</keyword>
<evidence type="ECO:0000313" key="10">
    <source>
        <dbReference type="Proteomes" id="UP000274756"/>
    </source>
</evidence>
<dbReference type="PANTHER" id="PTHR14202:SF0">
    <property type="entry name" value="RNA-BINDING PROTEIN RO60"/>
    <property type="match status" value="1"/>
</dbReference>
<dbReference type="Gene3D" id="3.40.50.410">
    <property type="entry name" value="von Willebrand factor, type A domain"/>
    <property type="match status" value="1"/>
</dbReference>
<comment type="similarity">
    <text evidence="2">Belongs to the Ro 60 kDa family.</text>
</comment>
<dbReference type="PANTHER" id="PTHR14202">
    <property type="entry name" value="60 KDA RIBONUCLEOPROTEIN SSA/RO"/>
    <property type="match status" value="1"/>
</dbReference>
<dbReference type="OrthoDB" id="6098064at2759"/>
<protein>
    <submittedName>
        <fullName evidence="11">TROVE domain-containing protein</fullName>
    </submittedName>
</protein>
<evidence type="ECO:0000256" key="6">
    <source>
        <dbReference type="ARBA" id="ARBA00023274"/>
    </source>
</evidence>
<keyword evidence="4" id="KW-0479">Metal-binding</keyword>
<evidence type="ECO:0000313" key="9">
    <source>
        <dbReference type="Proteomes" id="UP000038040"/>
    </source>
</evidence>
<dbReference type="InterPro" id="IPR008858">
    <property type="entry name" value="TROVE_dom"/>
</dbReference>
<evidence type="ECO:0000256" key="5">
    <source>
        <dbReference type="ARBA" id="ARBA00022884"/>
    </source>
</evidence>
<evidence type="ECO:0000259" key="7">
    <source>
        <dbReference type="PROSITE" id="PS50988"/>
    </source>
</evidence>
<dbReference type="GO" id="GO:0005737">
    <property type="term" value="C:cytoplasm"/>
    <property type="evidence" value="ECO:0007669"/>
    <property type="project" value="UniProtKB-SubCell"/>
</dbReference>
<dbReference type="STRING" id="318479.A0A0N4UQJ8"/>
<evidence type="ECO:0000313" key="8">
    <source>
        <dbReference type="EMBL" id="VDN53812.1"/>
    </source>
</evidence>